<dbReference type="InterPro" id="IPR010730">
    <property type="entry name" value="HET"/>
</dbReference>
<dbReference type="Pfam" id="PF06985">
    <property type="entry name" value="HET"/>
    <property type="match status" value="1"/>
</dbReference>
<feature type="domain" description="Heterokaryon incompatibility" evidence="1">
    <location>
        <begin position="20"/>
        <end position="133"/>
    </location>
</feature>
<dbReference type="EMBL" id="JAKEKT020000068">
    <property type="protein sequence ID" value="KAL1639154.1"/>
    <property type="molecule type" value="Genomic_DNA"/>
</dbReference>
<accession>A0ABR3TIB2</accession>
<comment type="caution">
    <text evidence="2">The sequence shown here is derived from an EMBL/GenBank/DDBJ whole genome shotgun (WGS) entry which is preliminary data.</text>
</comment>
<evidence type="ECO:0000313" key="2">
    <source>
        <dbReference type="EMBL" id="KAL1639154.1"/>
    </source>
</evidence>
<keyword evidence="3" id="KW-1185">Reference proteome</keyword>
<dbReference type="Proteomes" id="UP001521184">
    <property type="component" value="Unassembled WGS sequence"/>
</dbReference>
<proteinExistence type="predicted"/>
<reference evidence="2 3" key="1">
    <citation type="journal article" date="2023" name="Plant Dis.">
        <title>First Report of Diplodia intermedia Causing Canker and Dieback Diseases on Apple Trees in Canada.</title>
        <authorList>
            <person name="Ellouze W."/>
            <person name="Ilyukhin E."/>
            <person name="Sulman M."/>
            <person name="Ali S."/>
        </authorList>
    </citation>
    <scope>NUCLEOTIDE SEQUENCE [LARGE SCALE GENOMIC DNA]</scope>
    <source>
        <strain evidence="2 3">M45-28</strain>
    </source>
</reference>
<gene>
    <name evidence="2" type="ORF">SLS58_008241</name>
</gene>
<evidence type="ECO:0000313" key="3">
    <source>
        <dbReference type="Proteomes" id="UP001521184"/>
    </source>
</evidence>
<sequence length="498" mass="56651">MTSYERQATNAYNDVEEPTYAVITYTWGRFRALDGSPALPIKGTTWQIPSVKSDCFTVEAFQKVLDFIQGDLNVEWVWLDVACIDQENFQVKMGEVKRQVKIFHRAKKSYAWLHSLSHAELQGHLELLDQATNRITPDLGPWTPSDYEPDEDGDSDADRQRLLLRYLESSLPSLEFESARNPNLQYGAARFRQTEFPMDRIYAIFEIYHNKIAHTFPPSPEPTALDTLQDKFAEALNLATPVLGQCFVHLADPVPGKSWRITQVSTVPEKFWKLDGTDCVDSSDICLTQGGRALARGEACPLKVLCAYWNAMLRRGTTSILMRRQAYGLVVAYDHIVCSAGLARHADWLESPIVECTGPTDSLEDFALCQALCERIPPEDLYVLRLGHMDHGNVFGKRAEAIDEMKEAGEDVGHFKERCPQICQLEDSTNMNPGEEFILTEQGIMWGLRYNESLLSRKDSVGIIVLRRGGIWKRIGLCMWDDDNALPHHLRDWRIEIH</sequence>
<organism evidence="2 3">
    <name type="scientific">Diplodia intermedia</name>
    <dbReference type="NCBI Taxonomy" id="856260"/>
    <lineage>
        <taxon>Eukaryota</taxon>
        <taxon>Fungi</taxon>
        <taxon>Dikarya</taxon>
        <taxon>Ascomycota</taxon>
        <taxon>Pezizomycotina</taxon>
        <taxon>Dothideomycetes</taxon>
        <taxon>Dothideomycetes incertae sedis</taxon>
        <taxon>Botryosphaeriales</taxon>
        <taxon>Botryosphaeriaceae</taxon>
        <taxon>Diplodia</taxon>
    </lineage>
</organism>
<evidence type="ECO:0000259" key="1">
    <source>
        <dbReference type="Pfam" id="PF06985"/>
    </source>
</evidence>
<name>A0ABR3TIB2_9PEZI</name>
<protein>
    <recommendedName>
        <fullName evidence="1">Heterokaryon incompatibility domain-containing protein</fullName>
    </recommendedName>
</protein>